<accession>A0AAW2NFU8</accession>
<gene>
    <name evidence="2" type="ORF">Sangu_1176100</name>
</gene>
<proteinExistence type="predicted"/>
<dbReference type="AlphaFoldDB" id="A0AAW2NFU8"/>
<feature type="region of interest" description="Disordered" evidence="1">
    <location>
        <begin position="1"/>
        <end position="88"/>
    </location>
</feature>
<reference evidence="2" key="2">
    <citation type="journal article" date="2024" name="Plant">
        <title>Genomic evolution and insights into agronomic trait innovations of Sesamum species.</title>
        <authorList>
            <person name="Miao H."/>
            <person name="Wang L."/>
            <person name="Qu L."/>
            <person name="Liu H."/>
            <person name="Sun Y."/>
            <person name="Le M."/>
            <person name="Wang Q."/>
            <person name="Wei S."/>
            <person name="Zheng Y."/>
            <person name="Lin W."/>
            <person name="Duan Y."/>
            <person name="Cao H."/>
            <person name="Xiong S."/>
            <person name="Wang X."/>
            <person name="Wei L."/>
            <person name="Li C."/>
            <person name="Ma Q."/>
            <person name="Ju M."/>
            <person name="Zhao R."/>
            <person name="Li G."/>
            <person name="Mu C."/>
            <person name="Tian Q."/>
            <person name="Mei H."/>
            <person name="Zhang T."/>
            <person name="Gao T."/>
            <person name="Zhang H."/>
        </authorList>
    </citation>
    <scope>NUCLEOTIDE SEQUENCE</scope>
    <source>
        <strain evidence="2">G01</strain>
    </source>
</reference>
<protein>
    <submittedName>
        <fullName evidence="2">Uncharacterized protein</fullName>
    </submittedName>
</protein>
<comment type="caution">
    <text evidence="2">The sequence shown here is derived from an EMBL/GenBank/DDBJ whole genome shotgun (WGS) entry which is preliminary data.</text>
</comment>
<feature type="compositionally biased region" description="Basic and acidic residues" evidence="1">
    <location>
        <begin position="10"/>
        <end position="21"/>
    </location>
</feature>
<feature type="compositionally biased region" description="Basic and acidic residues" evidence="1">
    <location>
        <begin position="42"/>
        <end position="56"/>
    </location>
</feature>
<reference evidence="2" key="1">
    <citation type="submission" date="2020-06" db="EMBL/GenBank/DDBJ databases">
        <authorList>
            <person name="Li T."/>
            <person name="Hu X."/>
            <person name="Zhang T."/>
            <person name="Song X."/>
            <person name="Zhang H."/>
            <person name="Dai N."/>
            <person name="Sheng W."/>
            <person name="Hou X."/>
            <person name="Wei L."/>
        </authorList>
    </citation>
    <scope>NUCLEOTIDE SEQUENCE</scope>
    <source>
        <strain evidence="2">G01</strain>
        <tissue evidence="2">Leaf</tissue>
    </source>
</reference>
<evidence type="ECO:0000256" key="1">
    <source>
        <dbReference type="SAM" id="MobiDB-lite"/>
    </source>
</evidence>
<feature type="compositionally biased region" description="Basic and acidic residues" evidence="1">
    <location>
        <begin position="180"/>
        <end position="190"/>
    </location>
</feature>
<evidence type="ECO:0000313" key="2">
    <source>
        <dbReference type="EMBL" id="KAL0342887.1"/>
    </source>
</evidence>
<feature type="compositionally biased region" description="Basic and acidic residues" evidence="1">
    <location>
        <begin position="151"/>
        <end position="163"/>
    </location>
</feature>
<feature type="region of interest" description="Disordered" evidence="1">
    <location>
        <begin position="118"/>
        <end position="190"/>
    </location>
</feature>
<sequence>MRQGPPAHSTRPDCGTHEHHQPHSFPHRPRGITSASRMQDGGVRESVQEEGRRPVEQSEAEEVTVVERSSGRREQQRRTGTLSQVSVTPYEQQLWMSAAGGRESNRVFSLGFEAHHTIARLSQPSSSTAPTPSPPQQQSDDLRNRVQIIERYIRSHDPDKPDHGVPQPPAKATAPDDNDDRAPADGHDLD</sequence>
<name>A0AAW2NFU8_9LAMI</name>
<dbReference type="EMBL" id="JACGWK010000007">
    <property type="protein sequence ID" value="KAL0342887.1"/>
    <property type="molecule type" value="Genomic_DNA"/>
</dbReference>
<organism evidence="2">
    <name type="scientific">Sesamum angustifolium</name>
    <dbReference type="NCBI Taxonomy" id="2727405"/>
    <lineage>
        <taxon>Eukaryota</taxon>
        <taxon>Viridiplantae</taxon>
        <taxon>Streptophyta</taxon>
        <taxon>Embryophyta</taxon>
        <taxon>Tracheophyta</taxon>
        <taxon>Spermatophyta</taxon>
        <taxon>Magnoliopsida</taxon>
        <taxon>eudicotyledons</taxon>
        <taxon>Gunneridae</taxon>
        <taxon>Pentapetalae</taxon>
        <taxon>asterids</taxon>
        <taxon>lamiids</taxon>
        <taxon>Lamiales</taxon>
        <taxon>Pedaliaceae</taxon>
        <taxon>Sesamum</taxon>
    </lineage>
</organism>